<evidence type="ECO:0000313" key="2">
    <source>
        <dbReference type="Proteomes" id="UP001058429"/>
    </source>
</evidence>
<gene>
    <name evidence="1" type="ORF">N4562_04925</name>
</gene>
<protein>
    <submittedName>
        <fullName evidence="1">Minor capsid protein</fullName>
    </submittedName>
</protein>
<dbReference type="EMBL" id="CP104396">
    <property type="protein sequence ID" value="UXC64361.1"/>
    <property type="molecule type" value="Genomic_DNA"/>
</dbReference>
<dbReference type="RefSeq" id="WP_260905019.1">
    <property type="nucleotide sequence ID" value="NZ_CP104396.1"/>
</dbReference>
<dbReference type="Pfam" id="PF11114">
    <property type="entry name" value="Minor_capsid_2"/>
    <property type="match status" value="1"/>
</dbReference>
<sequence>MAVVVSVHGKGFERFSEQALNRGLYNFTNQMAMDMDDFVPFKQGNLSRSVHAKDDHVHLSKTVHVQDNHITYTTPYAKAQFYGYINGHPITHWTTSEHPQATSRWDLKAKSLYSNEWTKVFKQGLLDGKEVEYHGPKG</sequence>
<proteinExistence type="predicted"/>
<reference evidence="1" key="1">
    <citation type="submission" date="2022-09" db="EMBL/GenBank/DDBJ databases">
        <title>Complete genome of Ligilactobacillus agilis AM_LB6, isolated from chicken feces.</title>
        <authorList>
            <person name="den Bakker H.C."/>
            <person name="Mann A."/>
        </authorList>
    </citation>
    <scope>NUCLEOTIDE SEQUENCE</scope>
    <source>
        <strain evidence="1">AM_LB6</strain>
    </source>
</reference>
<dbReference type="AlphaFoldDB" id="A0A9Q9J6N8"/>
<accession>A0A9Q9J6N8</accession>
<evidence type="ECO:0000313" key="1">
    <source>
        <dbReference type="EMBL" id="UXC64361.1"/>
    </source>
</evidence>
<name>A0A9Q9J6N8_9LACO</name>
<dbReference type="GeneID" id="75137174"/>
<organism evidence="1 2">
    <name type="scientific">Ligilactobacillus agilis</name>
    <dbReference type="NCBI Taxonomy" id="1601"/>
    <lineage>
        <taxon>Bacteria</taxon>
        <taxon>Bacillati</taxon>
        <taxon>Bacillota</taxon>
        <taxon>Bacilli</taxon>
        <taxon>Lactobacillales</taxon>
        <taxon>Lactobacillaceae</taxon>
        <taxon>Ligilactobacillus</taxon>
    </lineage>
</organism>
<dbReference type="Proteomes" id="UP001058429">
    <property type="component" value="Chromosome"/>
</dbReference>
<dbReference type="InterPro" id="IPR021080">
    <property type="entry name" value="Minor_capsid_protein"/>
</dbReference>